<comment type="caution">
    <text evidence="2">The sequence shown here is derived from an EMBL/GenBank/DDBJ whole genome shotgun (WGS) entry which is preliminary data.</text>
</comment>
<dbReference type="Proteomes" id="UP001501570">
    <property type="component" value="Unassembled WGS sequence"/>
</dbReference>
<name>A0ABP9SVG6_9ACTN</name>
<reference evidence="3" key="1">
    <citation type="journal article" date="2019" name="Int. J. Syst. Evol. Microbiol.">
        <title>The Global Catalogue of Microorganisms (GCM) 10K type strain sequencing project: providing services to taxonomists for standard genome sequencing and annotation.</title>
        <authorList>
            <consortium name="The Broad Institute Genomics Platform"/>
            <consortium name="The Broad Institute Genome Sequencing Center for Infectious Disease"/>
            <person name="Wu L."/>
            <person name="Ma J."/>
        </authorList>
    </citation>
    <scope>NUCLEOTIDE SEQUENCE [LARGE SCALE GENOMIC DNA]</scope>
    <source>
        <strain evidence="3">JCM 18304</strain>
    </source>
</reference>
<dbReference type="RefSeq" id="WP_345639272.1">
    <property type="nucleotide sequence ID" value="NZ_BAABJQ010000057.1"/>
</dbReference>
<organism evidence="2 3">
    <name type="scientific">Rugosimonospora acidiphila</name>
    <dbReference type="NCBI Taxonomy" id="556531"/>
    <lineage>
        <taxon>Bacteria</taxon>
        <taxon>Bacillati</taxon>
        <taxon>Actinomycetota</taxon>
        <taxon>Actinomycetes</taxon>
        <taxon>Micromonosporales</taxon>
        <taxon>Micromonosporaceae</taxon>
        <taxon>Rugosimonospora</taxon>
    </lineage>
</organism>
<sequence length="624" mass="64914">MRLNLPARKRAATLIGGTTAAVILASVGTAWANPFGWWATQSHPFSVNADHGEASPRSGGTVTGNLLSNDFGATAVVRNSGLDNPKAGSLTVNADGSYSFAPAVKGSHGTVHFTYTATDAVTLYKDAVPGGSKIPSLGGLEGPNGTTALISGGGFGSSFVPVPGKSGWFYGLTDRGPNADDDGPLGEKVFTDPTFNPEVGLFQLVDGKAVLQKKIVLKAPDGTAYNGLPNPVTKNAASSELTEDLYGNYIDPTKPYTVPGTKPAVTLNPDNGYDSEGLVALPDGSFWISDEYGPFITHFDKNGKEIERLSPWGADTGAGLGKGHNVDTKHPLPIELQLRTKNKGMEGLTVTPDGKTLVGIMQSALTVPDYGTGANGKTVKSANVAPVRIVTIDLKTKAMHEYLYLLTDPGTTASAVSEITALSDTKFLVDERDGNQGEPGKAAFKDLYEIDLTGATDVKGNGKNPLGYTVTTPSGPKSIDAYVGDAPTAQAEQLLAQANITPVSKTPYLEIGTVLNQLDPSGAFFSHDKIEGVASADGGQTLYLANDSDFGMDHLLGQDEAACEASGLTDTTACSPVKSTTTGKYLVHQKTLDASGVVDDGEVLKVNVSKLPAVLGTATVTIKY</sequence>
<evidence type="ECO:0000313" key="2">
    <source>
        <dbReference type="EMBL" id="GAA5202044.1"/>
    </source>
</evidence>
<feature type="domain" description="Phytase-like" evidence="1">
    <location>
        <begin position="207"/>
        <end position="550"/>
    </location>
</feature>
<accession>A0ABP9SVG6</accession>
<dbReference type="Pfam" id="PF13449">
    <property type="entry name" value="Phytase-like"/>
    <property type="match status" value="1"/>
</dbReference>
<keyword evidence="3" id="KW-1185">Reference proteome</keyword>
<protein>
    <recommendedName>
        <fullName evidence="1">Phytase-like domain-containing protein</fullName>
    </recommendedName>
</protein>
<dbReference type="EMBL" id="BAABJQ010000057">
    <property type="protein sequence ID" value="GAA5202044.1"/>
    <property type="molecule type" value="Genomic_DNA"/>
</dbReference>
<evidence type="ECO:0000313" key="3">
    <source>
        <dbReference type="Proteomes" id="UP001501570"/>
    </source>
</evidence>
<dbReference type="PANTHER" id="PTHR37957">
    <property type="entry name" value="BLR7070 PROTEIN"/>
    <property type="match status" value="1"/>
</dbReference>
<dbReference type="SUPFAM" id="SSF63829">
    <property type="entry name" value="Calcium-dependent phosphotriesterase"/>
    <property type="match status" value="1"/>
</dbReference>
<dbReference type="PANTHER" id="PTHR37957:SF1">
    <property type="entry name" value="PHYTASE-LIKE DOMAIN-CONTAINING PROTEIN"/>
    <property type="match status" value="1"/>
</dbReference>
<evidence type="ECO:0000259" key="1">
    <source>
        <dbReference type="Pfam" id="PF13449"/>
    </source>
</evidence>
<proteinExistence type="predicted"/>
<dbReference type="InterPro" id="IPR027372">
    <property type="entry name" value="Phytase-like_dom"/>
</dbReference>
<gene>
    <name evidence="2" type="ORF">GCM10023322_83140</name>
</gene>
<dbReference type="Pfam" id="PF17963">
    <property type="entry name" value="Big_9"/>
    <property type="match status" value="1"/>
</dbReference>